<dbReference type="GO" id="GO:0008757">
    <property type="term" value="F:S-adenosylmethionine-dependent methyltransferase activity"/>
    <property type="evidence" value="ECO:0007669"/>
    <property type="project" value="InterPro"/>
</dbReference>
<evidence type="ECO:0000259" key="1">
    <source>
        <dbReference type="Pfam" id="PF08241"/>
    </source>
</evidence>
<dbReference type="PANTHER" id="PTHR43591">
    <property type="entry name" value="METHYLTRANSFERASE"/>
    <property type="match status" value="1"/>
</dbReference>
<dbReference type="SUPFAM" id="SSF53335">
    <property type="entry name" value="S-adenosyl-L-methionine-dependent methyltransferases"/>
    <property type="match status" value="1"/>
</dbReference>
<evidence type="ECO:0000313" key="3">
    <source>
        <dbReference type="Proteomes" id="UP000033097"/>
    </source>
</evidence>
<dbReference type="AlphaFoldDB" id="A0A0E3LV13"/>
<dbReference type="Gene3D" id="3.40.50.150">
    <property type="entry name" value="Vaccinia Virus protein VP39"/>
    <property type="match status" value="1"/>
</dbReference>
<dbReference type="PATRIC" id="fig|213585.10.peg.3791"/>
<dbReference type="Pfam" id="PF08241">
    <property type="entry name" value="Methyltransf_11"/>
    <property type="match status" value="1"/>
</dbReference>
<dbReference type="Proteomes" id="UP000033097">
    <property type="component" value="Chromosome"/>
</dbReference>
<dbReference type="InterPro" id="IPR029063">
    <property type="entry name" value="SAM-dependent_MTases_sf"/>
</dbReference>
<dbReference type="GeneID" id="24878384"/>
<proteinExistence type="predicted"/>
<dbReference type="EMBL" id="CP009512">
    <property type="protein sequence ID" value="AKB66221.1"/>
    <property type="molecule type" value="Genomic_DNA"/>
</dbReference>
<name>A0A0E3LV13_METMZ</name>
<dbReference type="CDD" id="cd02440">
    <property type="entry name" value="AdoMet_MTases"/>
    <property type="match status" value="1"/>
</dbReference>
<dbReference type="Pfam" id="PF03966">
    <property type="entry name" value="Trm112p"/>
    <property type="match status" value="1"/>
</dbReference>
<dbReference type="STRING" id="213585.MSMAS_3025"/>
<protein>
    <recommendedName>
        <fullName evidence="1">Methyltransferase type 11 domain-containing protein</fullName>
    </recommendedName>
</protein>
<dbReference type="SUPFAM" id="SSF158997">
    <property type="entry name" value="Trm112p-like"/>
    <property type="match status" value="1"/>
</dbReference>
<accession>A0A0E3LV13</accession>
<dbReference type="RefSeq" id="WP_048040678.1">
    <property type="nucleotide sequence ID" value="NZ_CP009512.1"/>
</dbReference>
<gene>
    <name evidence="2" type="ORF">MSMAS_3025</name>
</gene>
<sequence length="338" mass="39256">MYKSFLNTLSCPRCLGNLKLNEIQNEMDNVTKGSLHCINCHFNFDIEEGVSIFGLKLDHKEERIKEIKAENEWTSTANDLQSHINFAMSSSKKGKQIIDYIEAFDENSMNRRKVLDIGSGWGCFQAWQFASRGYDVTATEICPEFIFASDKVVKECYFERVITDCTVLPFKDQSFDIVFCKETLHHINDPKSLLDEIWRVCSPNGLIIIKEPCVSSLLKLFITKINRAARIGITHHFRTSKEYMETITDITSNPVISRESFTKDFRFIRYIPFSDFINNLSIIILGSDFEVFGIKRTDYKPEVQVNREIIPININELNLAQIKYYRDDLIPEVLKLFY</sequence>
<feature type="domain" description="Methyltransferase type 11" evidence="1">
    <location>
        <begin position="115"/>
        <end position="209"/>
    </location>
</feature>
<dbReference type="HOGENOM" id="CLU_890297_0_0_2"/>
<dbReference type="KEGG" id="mmj:MSMAS_3025"/>
<dbReference type="InterPro" id="IPR005651">
    <property type="entry name" value="Trm112-like"/>
</dbReference>
<dbReference type="InterPro" id="IPR013216">
    <property type="entry name" value="Methyltransf_11"/>
</dbReference>
<evidence type="ECO:0000313" key="2">
    <source>
        <dbReference type="EMBL" id="AKB66221.1"/>
    </source>
</evidence>
<organism evidence="2 3">
    <name type="scientific">Methanosarcina mazei S-6</name>
    <dbReference type="NCBI Taxonomy" id="213585"/>
    <lineage>
        <taxon>Archaea</taxon>
        <taxon>Methanobacteriati</taxon>
        <taxon>Methanobacteriota</taxon>
        <taxon>Stenosarchaea group</taxon>
        <taxon>Methanomicrobia</taxon>
        <taxon>Methanosarcinales</taxon>
        <taxon>Methanosarcinaceae</taxon>
        <taxon>Methanosarcina</taxon>
    </lineage>
</organism>
<reference evidence="2 3" key="1">
    <citation type="submission" date="2014-07" db="EMBL/GenBank/DDBJ databases">
        <title>Methanogenic archaea and the global carbon cycle.</title>
        <authorList>
            <person name="Henriksen J.R."/>
            <person name="Luke J."/>
            <person name="Reinhart S."/>
            <person name="Benedict M.N."/>
            <person name="Youngblut N.D."/>
            <person name="Metcalf M.E."/>
            <person name="Whitaker R.J."/>
            <person name="Metcalf W.W."/>
        </authorList>
    </citation>
    <scope>NUCLEOTIDE SEQUENCE [LARGE SCALE GENOMIC DNA]</scope>
    <source>
        <strain evidence="2 3">S-6</strain>
    </source>
</reference>